<dbReference type="RefSeq" id="WP_160196255.1">
    <property type="nucleotide sequence ID" value="NZ_QXXA01000004.1"/>
</dbReference>
<reference evidence="1 2" key="1">
    <citation type="submission" date="2018-08" db="EMBL/GenBank/DDBJ databases">
        <title>Murine metabolic-syndrome-specific gut microbial biobank.</title>
        <authorList>
            <person name="Liu C."/>
        </authorList>
    </citation>
    <scope>NUCLEOTIDE SEQUENCE [LARGE SCALE GENOMIC DNA]</scope>
    <source>
        <strain evidence="1 2">583</strain>
    </source>
</reference>
<name>A0A845QT97_9CLOT</name>
<keyword evidence="2" id="KW-1185">Reference proteome</keyword>
<dbReference type="OrthoDB" id="2454603at2"/>
<dbReference type="Proteomes" id="UP000467132">
    <property type="component" value="Unassembled WGS sequence"/>
</dbReference>
<protein>
    <submittedName>
        <fullName evidence="1">Uncharacterized protein</fullName>
    </submittedName>
</protein>
<gene>
    <name evidence="1" type="ORF">D3Z33_02710</name>
</gene>
<evidence type="ECO:0000313" key="2">
    <source>
        <dbReference type="Proteomes" id="UP000467132"/>
    </source>
</evidence>
<dbReference type="AlphaFoldDB" id="A0A845QT97"/>
<proteinExistence type="predicted"/>
<sequence length="115" mass="13733">MIETTLRQDLFDTRITDLVGNRIFNHTVSDTTQAPYIQYAVYDERASFYDEGNEIFENNKIQIDIYSKGNYLNIKNTLKKVLREKGYMNLNGGAMYEDEYKLYRYILRCEKEMEI</sequence>
<organism evidence="1 2">
    <name type="scientific">Senegalia massiliensis</name>
    <dbReference type="NCBI Taxonomy" id="1720316"/>
    <lineage>
        <taxon>Bacteria</taxon>
        <taxon>Bacillati</taxon>
        <taxon>Bacillota</taxon>
        <taxon>Clostridia</taxon>
        <taxon>Eubacteriales</taxon>
        <taxon>Clostridiaceae</taxon>
        <taxon>Senegalia</taxon>
    </lineage>
</organism>
<dbReference type="EMBL" id="QXXA01000004">
    <property type="protein sequence ID" value="NBI05765.1"/>
    <property type="molecule type" value="Genomic_DNA"/>
</dbReference>
<evidence type="ECO:0000313" key="1">
    <source>
        <dbReference type="EMBL" id="NBI05765.1"/>
    </source>
</evidence>
<comment type="caution">
    <text evidence="1">The sequence shown here is derived from an EMBL/GenBank/DDBJ whole genome shotgun (WGS) entry which is preliminary data.</text>
</comment>
<accession>A0A845QT97</accession>